<dbReference type="KEGG" id="nnu:104596886"/>
<evidence type="ECO:0000256" key="14">
    <source>
        <dbReference type="ARBA" id="ARBA00022840"/>
    </source>
</evidence>
<organism evidence="22 23">
    <name type="scientific">Nelumbo nucifera</name>
    <name type="common">Sacred lotus</name>
    <dbReference type="NCBI Taxonomy" id="4432"/>
    <lineage>
        <taxon>Eukaryota</taxon>
        <taxon>Viridiplantae</taxon>
        <taxon>Streptophyta</taxon>
        <taxon>Embryophyta</taxon>
        <taxon>Tracheophyta</taxon>
        <taxon>Spermatophyta</taxon>
        <taxon>Magnoliopsida</taxon>
        <taxon>Proteales</taxon>
        <taxon>Nelumbonaceae</taxon>
        <taxon>Nelumbo</taxon>
    </lineage>
</organism>
<dbReference type="Pfam" id="PF08263">
    <property type="entry name" value="LRRNT_2"/>
    <property type="match status" value="1"/>
</dbReference>
<dbReference type="SMART" id="SM00369">
    <property type="entry name" value="LRR_TYP"/>
    <property type="match status" value="8"/>
</dbReference>
<keyword evidence="4" id="KW-1003">Cell membrane</keyword>
<dbReference type="FunCoup" id="A0A1U7ZQN0">
    <property type="interactions" value="1894"/>
</dbReference>
<evidence type="ECO:0000256" key="13">
    <source>
        <dbReference type="ARBA" id="ARBA00022777"/>
    </source>
</evidence>
<keyword evidence="15" id="KW-1133">Transmembrane helix</keyword>
<evidence type="ECO:0000256" key="9">
    <source>
        <dbReference type="ARBA" id="ARBA00022692"/>
    </source>
</evidence>
<dbReference type="SMART" id="SM00220">
    <property type="entry name" value="S_TKc"/>
    <property type="match status" value="1"/>
</dbReference>
<dbReference type="AlphaFoldDB" id="A0A1U7ZQN0"/>
<dbReference type="eggNOG" id="ENOG502QPYS">
    <property type="taxonomic scope" value="Eukaryota"/>
</dbReference>
<dbReference type="FunFam" id="3.80.10.10:FF:000288">
    <property type="entry name" value="LRR receptor-like serine/threonine-protein kinase EFR"/>
    <property type="match status" value="1"/>
</dbReference>
<evidence type="ECO:0000256" key="8">
    <source>
        <dbReference type="ARBA" id="ARBA00022679"/>
    </source>
</evidence>
<evidence type="ECO:0000256" key="2">
    <source>
        <dbReference type="ARBA" id="ARBA00008684"/>
    </source>
</evidence>
<evidence type="ECO:0000256" key="16">
    <source>
        <dbReference type="ARBA" id="ARBA00023136"/>
    </source>
</evidence>
<dbReference type="Pfam" id="PF00069">
    <property type="entry name" value="Pkinase"/>
    <property type="match status" value="1"/>
</dbReference>
<evidence type="ECO:0000256" key="20">
    <source>
        <dbReference type="ARBA" id="ARBA00048679"/>
    </source>
</evidence>
<dbReference type="Gene3D" id="3.30.200.20">
    <property type="entry name" value="Phosphorylase Kinase, domain 1"/>
    <property type="match status" value="1"/>
</dbReference>
<feature type="domain" description="Protein kinase" evidence="21">
    <location>
        <begin position="708"/>
        <end position="1025"/>
    </location>
</feature>
<dbReference type="InterPro" id="IPR003591">
    <property type="entry name" value="Leu-rich_rpt_typical-subtyp"/>
</dbReference>
<dbReference type="GO" id="GO:0005886">
    <property type="term" value="C:plasma membrane"/>
    <property type="evidence" value="ECO:0007669"/>
    <property type="project" value="UniProtKB-SubCell"/>
</dbReference>
<evidence type="ECO:0000256" key="17">
    <source>
        <dbReference type="ARBA" id="ARBA00023170"/>
    </source>
</evidence>
<dbReference type="FunFam" id="3.80.10.10:FF:000275">
    <property type="entry name" value="Leucine-rich repeat receptor-like protein kinase"/>
    <property type="match status" value="1"/>
</dbReference>
<dbReference type="InterPro" id="IPR011009">
    <property type="entry name" value="Kinase-like_dom_sf"/>
</dbReference>
<dbReference type="OMA" id="EVHNIRD"/>
<evidence type="ECO:0000256" key="10">
    <source>
        <dbReference type="ARBA" id="ARBA00022729"/>
    </source>
</evidence>
<dbReference type="PROSITE" id="PS00107">
    <property type="entry name" value="PROTEIN_KINASE_ATP"/>
    <property type="match status" value="1"/>
</dbReference>
<dbReference type="GeneID" id="104596886"/>
<evidence type="ECO:0000256" key="6">
    <source>
        <dbReference type="ARBA" id="ARBA00022553"/>
    </source>
</evidence>
<dbReference type="InterPro" id="IPR032675">
    <property type="entry name" value="LRR_dom_sf"/>
</dbReference>
<gene>
    <name evidence="23" type="primary">LOC104596886</name>
</gene>
<comment type="catalytic activity">
    <reaction evidence="19">
        <text>L-threonyl-[protein] + ATP = O-phospho-L-threonyl-[protein] + ADP + H(+)</text>
        <dbReference type="Rhea" id="RHEA:46608"/>
        <dbReference type="Rhea" id="RHEA-COMP:11060"/>
        <dbReference type="Rhea" id="RHEA-COMP:11605"/>
        <dbReference type="ChEBI" id="CHEBI:15378"/>
        <dbReference type="ChEBI" id="CHEBI:30013"/>
        <dbReference type="ChEBI" id="CHEBI:30616"/>
        <dbReference type="ChEBI" id="CHEBI:61977"/>
        <dbReference type="ChEBI" id="CHEBI:456216"/>
        <dbReference type="EC" id="2.7.11.1"/>
    </reaction>
</comment>
<keyword evidence="12" id="KW-0547">Nucleotide-binding</keyword>
<evidence type="ECO:0000259" key="21">
    <source>
        <dbReference type="PROSITE" id="PS50011"/>
    </source>
</evidence>
<evidence type="ECO:0000256" key="7">
    <source>
        <dbReference type="ARBA" id="ARBA00022614"/>
    </source>
</evidence>
<protein>
    <recommendedName>
        <fullName evidence="3">non-specific serine/threonine protein kinase</fullName>
        <ecNumber evidence="3">2.7.11.1</ecNumber>
    </recommendedName>
</protein>
<reference evidence="23" key="1">
    <citation type="submission" date="2025-08" db="UniProtKB">
        <authorList>
            <consortium name="RefSeq"/>
        </authorList>
    </citation>
    <scope>IDENTIFICATION</scope>
</reference>
<dbReference type="Proteomes" id="UP000189703">
    <property type="component" value="Unplaced"/>
</dbReference>
<keyword evidence="10" id="KW-0732">Signal</keyword>
<comment type="similarity">
    <text evidence="2">Belongs to the protein kinase superfamily. Ser/Thr protein kinase family.</text>
</comment>
<dbReference type="InterPro" id="IPR055414">
    <property type="entry name" value="LRR_R13L4/SHOC2-like"/>
</dbReference>
<keyword evidence="7" id="KW-0433">Leucine-rich repeat</keyword>
<dbReference type="InterPro" id="IPR051809">
    <property type="entry name" value="Plant_receptor-like_S/T_kinase"/>
</dbReference>
<dbReference type="Gene3D" id="1.10.510.10">
    <property type="entry name" value="Transferase(Phosphotransferase) domain 1"/>
    <property type="match status" value="1"/>
</dbReference>
<dbReference type="EC" id="2.7.11.1" evidence="3"/>
<dbReference type="FunFam" id="1.10.510.10:FF:000358">
    <property type="entry name" value="Putative leucine-rich repeat receptor-like serine/threonine-protein kinase"/>
    <property type="match status" value="1"/>
</dbReference>
<dbReference type="PANTHER" id="PTHR27008:SF592">
    <property type="entry name" value="LEUCINE-RICH REPEAT RECEPTOR-LIKE PROTEIN KINASE FAMILY PROTEIN-RELATED"/>
    <property type="match status" value="1"/>
</dbReference>
<keyword evidence="9" id="KW-0812">Transmembrane</keyword>
<dbReference type="InterPro" id="IPR013210">
    <property type="entry name" value="LRR_N_plant-typ"/>
</dbReference>
<evidence type="ECO:0000256" key="12">
    <source>
        <dbReference type="ARBA" id="ARBA00022741"/>
    </source>
</evidence>
<evidence type="ECO:0000256" key="18">
    <source>
        <dbReference type="ARBA" id="ARBA00023180"/>
    </source>
</evidence>
<evidence type="ECO:0000256" key="5">
    <source>
        <dbReference type="ARBA" id="ARBA00022527"/>
    </source>
</evidence>
<sequence>MSSSLLRLSIYVFFLLFASLLGLEVSTLTIATSLGNETDRLALLGFKNNHIYDPLGALNSWNESLHFCKWKGVTCGRKHQRITFLDLSDNRLEGILPPYIGNLTFLRGIYLSNNGFHGTIPQEIGRLFRLQFLNLSTNFLQGEIPTNLTRCHDLRVLDIRKNNLTGRIPNELGSLSKLTQMFLSKNSLTGRIPHSFGNLSSLEDLRISYNALEGNIPESMGQMTRLKTVVFDENKLSGTFPCSFYNISSIELFYATSNQLHGRLPADIDLTLPNLQQIGIACNHFTGRIPQSLSNISGLTLIDISSNNFLGPVPANLGNLQYLSTLDIGGNRLGTREANHLRFLTSLTNCTSLAYLELYENDLRGPFPNSITNLSTQLTRLIMNGNQISGSIPVGIENLINLNYLDMSFNFLTGSIPPTIGKLRKLEVLFLQRNRFVGEIPPSICNITPLYNLHLEENRLHGKIPSCLGDSISLQQLNLSYNKLTGVVPKQLIGLSSLTFYLNLEHNSLSGSLPPEVVKLKYIEQLAVFGNKLSGEIPAALGACSSLRYLYLGANFFHGNIPSSLSLLRAIEVLDLSLNNLSGLIPKEFENLPFLESLDLSVNNLEGEVPTEGVFANLSKINVVGNSRLCGGIPELQLPSCSTSMKGGKPIGFKVLVVVVSVVFSFILSWSILYWIRKPKRESSPTPPIGDRQLKVSYTELFQATDGFSEANLIGSGGSGCVYKGNLINRGESETVVAIKVFSLQQPRALMKSFMAECNILKNIRHRNIVKIITSCSSMDSKSNDFKALVFEFMPNGSLEKWLHPDVDLHKEVKTSNILQRLNIAIDVASALDYLHYHCETPIIHCDLKPSNILLDDDLTAHVSDFGSARLLAEGTNNFSCNTSGSSAVKGSIGYMAPEYGTSGEVAIHGDVYSYGILLLEMFTGKRPTHEMFTGDFNLHKFAKMALPQHVMKIVDSRLISNEEHVKENTSINYSSYRTHMVDKLQVCLTWVIRIGVQCSIATPRERMNIRVVTKELNLIREVFLGVKVHGVRPNYSIEGMVKL</sequence>
<comment type="subcellular location">
    <subcellularLocation>
        <location evidence="1">Cell membrane</location>
        <topology evidence="1">Single-pass type I membrane protein</topology>
    </subcellularLocation>
</comment>
<name>A0A1U7ZQN0_NELNU</name>
<keyword evidence="11" id="KW-0677">Repeat</keyword>
<evidence type="ECO:0000256" key="11">
    <source>
        <dbReference type="ARBA" id="ARBA00022737"/>
    </source>
</evidence>
<dbReference type="Pfam" id="PF23598">
    <property type="entry name" value="LRR_14"/>
    <property type="match status" value="2"/>
</dbReference>
<dbReference type="Gene3D" id="3.80.10.10">
    <property type="entry name" value="Ribonuclease Inhibitor"/>
    <property type="match status" value="4"/>
</dbReference>
<evidence type="ECO:0000256" key="1">
    <source>
        <dbReference type="ARBA" id="ARBA00004251"/>
    </source>
</evidence>
<evidence type="ECO:0000256" key="19">
    <source>
        <dbReference type="ARBA" id="ARBA00047899"/>
    </source>
</evidence>
<evidence type="ECO:0000256" key="15">
    <source>
        <dbReference type="ARBA" id="ARBA00022989"/>
    </source>
</evidence>
<keyword evidence="14" id="KW-0067">ATP-binding</keyword>
<keyword evidence="16" id="KW-0472">Membrane</keyword>
<evidence type="ECO:0000313" key="23">
    <source>
        <dbReference type="RefSeq" id="XP_010256508.1"/>
    </source>
</evidence>
<keyword evidence="6" id="KW-0597">Phosphoprotein</keyword>
<keyword evidence="17" id="KW-0675">Receptor</keyword>
<dbReference type="InterPro" id="IPR017441">
    <property type="entry name" value="Protein_kinase_ATP_BS"/>
</dbReference>
<keyword evidence="18" id="KW-0325">Glycoprotein</keyword>
<keyword evidence="5" id="KW-0723">Serine/threonine-protein kinase</keyword>
<keyword evidence="13" id="KW-0418">Kinase</keyword>
<dbReference type="PROSITE" id="PS00108">
    <property type="entry name" value="PROTEIN_KINASE_ST"/>
    <property type="match status" value="1"/>
</dbReference>
<evidence type="ECO:0000256" key="3">
    <source>
        <dbReference type="ARBA" id="ARBA00012513"/>
    </source>
</evidence>
<keyword evidence="8" id="KW-0808">Transferase</keyword>
<proteinExistence type="inferred from homology"/>
<dbReference type="OrthoDB" id="676979at2759"/>
<dbReference type="PROSITE" id="PS50011">
    <property type="entry name" value="PROTEIN_KINASE_DOM"/>
    <property type="match status" value="1"/>
</dbReference>
<evidence type="ECO:0000256" key="4">
    <source>
        <dbReference type="ARBA" id="ARBA00022475"/>
    </source>
</evidence>
<comment type="catalytic activity">
    <reaction evidence="20">
        <text>L-seryl-[protein] + ATP = O-phospho-L-seryl-[protein] + ADP + H(+)</text>
        <dbReference type="Rhea" id="RHEA:17989"/>
        <dbReference type="Rhea" id="RHEA-COMP:9863"/>
        <dbReference type="Rhea" id="RHEA-COMP:11604"/>
        <dbReference type="ChEBI" id="CHEBI:15378"/>
        <dbReference type="ChEBI" id="CHEBI:29999"/>
        <dbReference type="ChEBI" id="CHEBI:30616"/>
        <dbReference type="ChEBI" id="CHEBI:83421"/>
        <dbReference type="ChEBI" id="CHEBI:456216"/>
        <dbReference type="EC" id="2.7.11.1"/>
    </reaction>
</comment>
<dbReference type="SUPFAM" id="SSF52058">
    <property type="entry name" value="L domain-like"/>
    <property type="match status" value="2"/>
</dbReference>
<dbReference type="InterPro" id="IPR000719">
    <property type="entry name" value="Prot_kinase_dom"/>
</dbReference>
<evidence type="ECO:0000313" key="22">
    <source>
        <dbReference type="Proteomes" id="UP000189703"/>
    </source>
</evidence>
<dbReference type="InterPro" id="IPR008271">
    <property type="entry name" value="Ser/Thr_kinase_AS"/>
</dbReference>
<dbReference type="GO" id="GO:0005524">
    <property type="term" value="F:ATP binding"/>
    <property type="evidence" value="ECO:0007669"/>
    <property type="project" value="UniProtKB-UniRule"/>
</dbReference>
<keyword evidence="22" id="KW-1185">Reference proteome</keyword>
<dbReference type="FunFam" id="3.30.200.20:FF:000432">
    <property type="entry name" value="LRR receptor-like serine/threonine-protein kinase EFR"/>
    <property type="match status" value="1"/>
</dbReference>
<accession>A0A1U7ZQN0</accession>
<dbReference type="FunFam" id="3.80.10.10:FF:001158">
    <property type="entry name" value="Leucine-rich repeat protein kinase family protein"/>
    <property type="match status" value="1"/>
</dbReference>
<dbReference type="PANTHER" id="PTHR27008">
    <property type="entry name" value="OS04G0122200 PROTEIN"/>
    <property type="match status" value="1"/>
</dbReference>
<dbReference type="SUPFAM" id="SSF56112">
    <property type="entry name" value="Protein kinase-like (PK-like)"/>
    <property type="match status" value="1"/>
</dbReference>
<dbReference type="GO" id="GO:0004674">
    <property type="term" value="F:protein serine/threonine kinase activity"/>
    <property type="evidence" value="ECO:0007669"/>
    <property type="project" value="UniProtKB-KW"/>
</dbReference>
<dbReference type="RefSeq" id="XP_010256508.1">
    <property type="nucleotide sequence ID" value="XM_010258206.1"/>
</dbReference>